<dbReference type="InterPro" id="IPR007097">
    <property type="entry name" value="RNA-dir_pol_reovirus"/>
</dbReference>
<dbReference type="EMBL" id="EF434978">
    <property type="protein sequence ID" value="ABO32573.1"/>
    <property type="molecule type" value="Genomic_RNA"/>
</dbReference>
<dbReference type="InterPro" id="IPR012915">
    <property type="entry name" value="RdRP_5"/>
</dbReference>
<evidence type="ECO:0000256" key="7">
    <source>
        <dbReference type="ARBA" id="ARBA00022741"/>
    </source>
</evidence>
<dbReference type="GO" id="GO:0019079">
    <property type="term" value="P:viral genome replication"/>
    <property type="evidence" value="ECO:0007669"/>
    <property type="project" value="InterPro"/>
</dbReference>
<keyword evidence="6" id="KW-0548">Nucleotidyltransferase</keyword>
<sequence>MSALFNALPPELQHLSLALSGSQPLTDKIFTTAADAWHVRPRSQAYHLLDHLTFRSSVVIPNSIFVGRIWSDYWALQDNIVIRVSPEGAKDADYCHNSNISPILSPLKTIPEYGTLHPTIDKDASERGYPSARMASSFFKLASSQARQVKIDPTRFLEFLLVTASSPRVPSGVDSDQPNPWLPETSPALQAIWQIMQRYKLNGNYYAPALVVNTGAVWWIPPPGRTNCVTVQFLITDLINLAVNAFATRLSPELEMCAVRVYLAAASTPNYAHALLDLKSIFPNLSLHSMYREGEFGGKCPRIEWTEPRSSYRFKWIGVTQLYEGLRPLTPSRDSKALLKMRDYGLEDVAKVIITMRRDHPRHTSDSVRFVRDVLSLTSGMYLVRPPTMSVLREYSQTPQIEEPIPPDWWTGAVGNLSYFNDKAKGPLAHLYSVWLEAARQVVMDPSTHDPLTQAIYKTQFVTPRGGSSAALKQALAESKVELPDFSGTGVKRSSKIYQTAQLAHFSFQTLIPTIMGQVTLGIRNQVQRRARSIMPMSNPQQTVSVPHTLVANYINKHMNRSTTSGSAVQDKVIPLLLYASTPPRTVINVDIKACDASITYAAFLAPICGAMHQGFDLGDPSLPFMNVPSSTQYDRRNPAAPYNRPVSGLQTMTQHLARLYQAGFSYKVDDPFSSGNSFVFPTTTFPSGSTATSTEHTANNGAMADFFLREYVPQHAKSSTLKFIVKDMNIQNNYVCQGDDGMLIIPDLGTKRISPEDLAELMELLEKYGRGFGWVYDIDSSDSAEYLKLYALFGARIPNISRHPPVGKEYASPETGEIWPSLVNIAMGSFYNGVTDCLEWRDWLRFSWAFACFASRGSFHPKTGPRVDAQYPVWSFIYMGLPPILLPGQTPFLTSVYMPAGDQGIFAILHQWRDYLTARATSDYPPLKRRHPVWHLADVPSLLSDLGVYRGYWAAQVSRRPEPSPDDADPASVEAMSAALSTYLLKDPVLRDRVVRGTNAWRRLTDTHPGRLPSRVPSLLDVPTRWIKAGRDADKPRPSAVAMMMKDIQRAASSSRKDFSRLLELYLHVHVHLGPPVPLAVDPEVPHVAGADILNDDHWYKVTSLGPIAQSTKKYFDATLFVGKTVSGLDVEAVDATLLRMSILGAEPEEYHAFLAGIGMSDAEAHRIASAISLADAQIVQLARTVNLAVPSSWMSLDFDTLIRSHSYPRQPGISDSSTLVRERASWINSVLRLLCATVAMSRVGPVCQATVSSVDGGVNQIVGCLRAWMRDV</sequence>
<comment type="similarity">
    <text evidence="2">Belongs to the reoviridae RNA-directed RNA polymerase family.</text>
</comment>
<evidence type="ECO:0000256" key="8">
    <source>
        <dbReference type="ARBA" id="ARBA00022844"/>
    </source>
</evidence>
<name>A4GV32_9REOV</name>
<proteinExistence type="inferred from homology"/>
<keyword evidence="7" id="KW-0547">Nucleotide-binding</keyword>
<evidence type="ECO:0000256" key="6">
    <source>
        <dbReference type="ARBA" id="ARBA00022695"/>
    </source>
</evidence>
<accession>A4GV32</accession>
<keyword evidence="5" id="KW-0808">Transferase</keyword>
<dbReference type="GO" id="GO:0000166">
    <property type="term" value="F:nucleotide binding"/>
    <property type="evidence" value="ECO:0007669"/>
    <property type="project" value="UniProtKB-KW"/>
</dbReference>
<protein>
    <recommendedName>
        <fullName evidence="3">RNA-directed RNA polymerase</fullName>
        <ecNumber evidence="3">2.7.7.48</ecNumber>
    </recommendedName>
</protein>
<evidence type="ECO:0000256" key="3">
    <source>
        <dbReference type="ARBA" id="ARBA00012494"/>
    </source>
</evidence>
<evidence type="ECO:0000259" key="10">
    <source>
        <dbReference type="PROSITE" id="PS50523"/>
    </source>
</evidence>
<keyword evidence="9" id="KW-0693">Viral RNA replication</keyword>
<evidence type="ECO:0000256" key="2">
    <source>
        <dbReference type="ARBA" id="ARBA00009581"/>
    </source>
</evidence>
<dbReference type="GO" id="GO:0003723">
    <property type="term" value="F:RNA binding"/>
    <property type="evidence" value="ECO:0007669"/>
    <property type="project" value="InterPro"/>
</dbReference>
<keyword evidence="8" id="KW-0946">Virion</keyword>
<dbReference type="SUPFAM" id="SSF56672">
    <property type="entry name" value="DNA/RNA polymerases"/>
    <property type="match status" value="1"/>
</dbReference>
<evidence type="ECO:0000256" key="1">
    <source>
        <dbReference type="ARBA" id="ARBA00004328"/>
    </source>
</evidence>
<evidence type="ECO:0000313" key="11">
    <source>
        <dbReference type="EMBL" id="ABO32573.1"/>
    </source>
</evidence>
<evidence type="ECO:0000256" key="5">
    <source>
        <dbReference type="ARBA" id="ARBA00022679"/>
    </source>
</evidence>
<keyword evidence="4 11" id="KW-0696">RNA-directed RNA polymerase</keyword>
<dbReference type="EC" id="2.7.7.48" evidence="3"/>
<dbReference type="GO" id="GO:0003968">
    <property type="term" value="F:RNA-directed RNA polymerase activity"/>
    <property type="evidence" value="ECO:0007669"/>
    <property type="project" value="UniProtKB-KW"/>
</dbReference>
<dbReference type="InterPro" id="IPR043502">
    <property type="entry name" value="DNA/RNA_pol_sf"/>
</dbReference>
<dbReference type="Gene3D" id="3.90.1850.10">
    <property type="entry name" value="RNA-directed RNA polymerase lambda-3"/>
    <property type="match status" value="1"/>
</dbReference>
<evidence type="ECO:0000256" key="4">
    <source>
        <dbReference type="ARBA" id="ARBA00022484"/>
    </source>
</evidence>
<dbReference type="Pfam" id="PF07925">
    <property type="entry name" value="RdRP_5"/>
    <property type="match status" value="1"/>
</dbReference>
<dbReference type="GO" id="GO:0019013">
    <property type="term" value="C:viral nucleocapsid"/>
    <property type="evidence" value="ECO:0007669"/>
    <property type="project" value="InterPro"/>
</dbReference>
<feature type="domain" description="RdRp catalytic" evidence="10">
    <location>
        <begin position="550"/>
        <end position="798"/>
    </location>
</feature>
<reference evidence="11" key="1">
    <citation type="submission" date="2007-02" db="EMBL/GenBank/DDBJ databases">
        <title>Sequence of genome segments 2 and 10 of Atlantic salmon reovirus (TSRV) isolated from Atlantic salmon (Salmo salar) in Tasmania.</title>
        <authorList>
            <person name="Carlile G.A."/>
            <person name="McColl K."/>
            <person name="Crane M.J."/>
        </authorList>
    </citation>
    <scope>NUCLEOTIDE SEQUENCE</scope>
</reference>
<organism evidence="11">
    <name type="scientific">Atlantic salmon reovirus TS</name>
    <dbReference type="NCBI Taxonomy" id="429743"/>
    <lineage>
        <taxon>Viruses</taxon>
        <taxon>Riboviria</taxon>
        <taxon>Orthornavirae</taxon>
        <taxon>Duplornaviricota</taxon>
        <taxon>Resentoviricetes</taxon>
        <taxon>Reovirales</taxon>
        <taxon>Spinareoviridae</taxon>
        <taxon>Aquareovirus</taxon>
        <taxon>Aquareovirus salmonis</taxon>
    </lineage>
</organism>
<evidence type="ECO:0000256" key="9">
    <source>
        <dbReference type="ARBA" id="ARBA00022953"/>
    </source>
</evidence>
<comment type="subcellular location">
    <subcellularLocation>
        <location evidence="1">Virion</location>
    </subcellularLocation>
</comment>
<dbReference type="PROSITE" id="PS50523">
    <property type="entry name" value="RDRP_DSRNA_REO"/>
    <property type="match status" value="1"/>
</dbReference>